<evidence type="ECO:0000256" key="3">
    <source>
        <dbReference type="ARBA" id="ARBA00004741"/>
    </source>
</evidence>
<evidence type="ECO:0000256" key="14">
    <source>
        <dbReference type="ARBA" id="ARBA00047848"/>
    </source>
</evidence>
<dbReference type="CDD" id="cd04905">
    <property type="entry name" value="ACT_CM-PDT"/>
    <property type="match status" value="1"/>
</dbReference>
<evidence type="ECO:0000256" key="4">
    <source>
        <dbReference type="ARBA" id="ARBA00004817"/>
    </source>
</evidence>
<accession>A0A1F5AGA4</accession>
<dbReference type="UniPathway" id="UPA00121">
    <property type="reaction ID" value="UER00345"/>
</dbReference>
<comment type="pathway">
    <text evidence="3">Amino-acid biosynthesis; L-phenylalanine biosynthesis; phenylpyruvate from prephenate: step 1/1.</text>
</comment>
<reference evidence="17 18" key="1">
    <citation type="journal article" date="2016" name="Nat. Commun.">
        <title>Thousands of microbial genomes shed light on interconnected biogeochemical processes in an aquifer system.</title>
        <authorList>
            <person name="Anantharaman K."/>
            <person name="Brown C.T."/>
            <person name="Hug L.A."/>
            <person name="Sharon I."/>
            <person name="Castelle C.J."/>
            <person name="Probst A.J."/>
            <person name="Thomas B.C."/>
            <person name="Singh A."/>
            <person name="Wilkins M.J."/>
            <person name="Karaoz U."/>
            <person name="Brodie E.L."/>
            <person name="Williams K.H."/>
            <person name="Hubbard S.S."/>
            <person name="Banfield J.F."/>
        </authorList>
    </citation>
    <scope>NUCLEOTIDE SEQUENCE [LARGE SCALE GENOMIC DNA]</scope>
</reference>
<evidence type="ECO:0000256" key="12">
    <source>
        <dbReference type="ARBA" id="ARBA00031175"/>
    </source>
</evidence>
<feature type="domain" description="ACT" evidence="16">
    <location>
        <begin position="194"/>
        <end position="271"/>
    </location>
</feature>
<evidence type="ECO:0000313" key="18">
    <source>
        <dbReference type="Proteomes" id="UP000177701"/>
    </source>
</evidence>
<name>A0A1F5AGA4_9BACT</name>
<evidence type="ECO:0000256" key="7">
    <source>
        <dbReference type="ARBA" id="ARBA00014401"/>
    </source>
</evidence>
<keyword evidence="8" id="KW-0028">Amino-acid biosynthesis</keyword>
<dbReference type="PANTHER" id="PTHR21022:SF19">
    <property type="entry name" value="PREPHENATE DEHYDRATASE-RELATED"/>
    <property type="match status" value="1"/>
</dbReference>
<comment type="catalytic activity">
    <reaction evidence="14">
        <text>prephenate + H(+) = 3-phenylpyruvate + CO2 + H2O</text>
        <dbReference type="Rhea" id="RHEA:21648"/>
        <dbReference type="ChEBI" id="CHEBI:15377"/>
        <dbReference type="ChEBI" id="CHEBI:15378"/>
        <dbReference type="ChEBI" id="CHEBI:16526"/>
        <dbReference type="ChEBI" id="CHEBI:18005"/>
        <dbReference type="ChEBI" id="CHEBI:29934"/>
        <dbReference type="EC" id="4.2.1.51"/>
    </reaction>
</comment>
<dbReference type="GO" id="GO:0004106">
    <property type="term" value="F:chorismate mutase activity"/>
    <property type="evidence" value="ECO:0007669"/>
    <property type="project" value="UniProtKB-EC"/>
</dbReference>
<dbReference type="Gene3D" id="3.30.70.260">
    <property type="match status" value="1"/>
</dbReference>
<evidence type="ECO:0000256" key="10">
    <source>
        <dbReference type="ARBA" id="ARBA00023222"/>
    </source>
</evidence>
<dbReference type="AlphaFoldDB" id="A0A1F5AGA4"/>
<dbReference type="EMBL" id="MEYH01000005">
    <property type="protein sequence ID" value="OGD17436.1"/>
    <property type="molecule type" value="Genomic_DNA"/>
</dbReference>
<sequence length="275" mass="31382">MKNKVAFQGERGAFSEIAAIKFFGSSIQPMLCKTFREVFQRINDKEAEYGILPIENSQTGGINEVHDLLLDQELFAVGEVKLKVEHCLITKEEIDFKLIEKVYSHPQALAQCEGFLSKKFSHCQIIPVYDTAGSVKIIKELKENNVAAIASNWAAELYGLKILGSGIQDNRYNYTRFLVLSEEISSDPKNNKTSIIFAVVSKPGALYRCLKEFALRDINLNRLESRPSKREPWEYIFYTDFEKGLHQKETQEALKSLKESTTFIKIIGSYYSKIE</sequence>
<comment type="pathway">
    <text evidence="4">Metabolic intermediate biosynthesis; prephenate biosynthesis; prephenate from chorismate: step 1/1.</text>
</comment>
<dbReference type="GO" id="GO:0005737">
    <property type="term" value="C:cytoplasm"/>
    <property type="evidence" value="ECO:0007669"/>
    <property type="project" value="TreeGrafter"/>
</dbReference>
<evidence type="ECO:0000256" key="1">
    <source>
        <dbReference type="ARBA" id="ARBA00000824"/>
    </source>
</evidence>
<evidence type="ECO:0000313" key="17">
    <source>
        <dbReference type="EMBL" id="OGD17436.1"/>
    </source>
</evidence>
<dbReference type="GO" id="GO:0009094">
    <property type="term" value="P:L-phenylalanine biosynthetic process"/>
    <property type="evidence" value="ECO:0007669"/>
    <property type="project" value="UniProtKB-UniPathway"/>
</dbReference>
<protein>
    <recommendedName>
        <fullName evidence="7">Bifunctional chorismate mutase/prephenate dehydratase</fullName>
        <ecNumber evidence="6">4.2.1.51</ecNumber>
        <ecNumber evidence="5">5.4.99.5</ecNumber>
    </recommendedName>
    <alternativeName>
        <fullName evidence="13">Chorismate mutase-prephenate dehydratase</fullName>
    </alternativeName>
    <alternativeName>
        <fullName evidence="12">p-protein</fullName>
    </alternativeName>
</protein>
<dbReference type="PROSITE" id="PS51171">
    <property type="entry name" value="PREPHENATE_DEHYDR_3"/>
    <property type="match status" value="1"/>
</dbReference>
<dbReference type="InterPro" id="IPR018528">
    <property type="entry name" value="Preph_deHydtase_CS"/>
</dbReference>
<evidence type="ECO:0000259" key="16">
    <source>
        <dbReference type="PROSITE" id="PS51671"/>
    </source>
</evidence>
<evidence type="ECO:0000256" key="2">
    <source>
        <dbReference type="ARBA" id="ARBA00002364"/>
    </source>
</evidence>
<evidence type="ECO:0000256" key="13">
    <source>
        <dbReference type="ARBA" id="ARBA00031520"/>
    </source>
</evidence>
<evidence type="ECO:0000256" key="9">
    <source>
        <dbReference type="ARBA" id="ARBA00023141"/>
    </source>
</evidence>
<evidence type="ECO:0000259" key="15">
    <source>
        <dbReference type="PROSITE" id="PS51171"/>
    </source>
</evidence>
<dbReference type="PANTHER" id="PTHR21022">
    <property type="entry name" value="PREPHENATE DEHYDRATASE P PROTEIN"/>
    <property type="match status" value="1"/>
</dbReference>
<comment type="function">
    <text evidence="2">Catalyzes the Claisen rearrangement of chorismate to prephenate and the decarboxylation/dehydration of prephenate to phenylpyruvate.</text>
</comment>
<comment type="catalytic activity">
    <reaction evidence="1">
        <text>chorismate = prephenate</text>
        <dbReference type="Rhea" id="RHEA:13897"/>
        <dbReference type="ChEBI" id="CHEBI:29748"/>
        <dbReference type="ChEBI" id="CHEBI:29934"/>
        <dbReference type="EC" id="5.4.99.5"/>
    </reaction>
</comment>
<dbReference type="NCBIfam" id="NF008865">
    <property type="entry name" value="PRK11898.1"/>
    <property type="match status" value="1"/>
</dbReference>
<evidence type="ECO:0000256" key="11">
    <source>
        <dbReference type="ARBA" id="ARBA00023239"/>
    </source>
</evidence>
<dbReference type="Pfam" id="PF01842">
    <property type="entry name" value="ACT"/>
    <property type="match status" value="1"/>
</dbReference>
<organism evidence="17 18">
    <name type="scientific">Candidatus Sediminicultor quintus</name>
    <dbReference type="NCBI Taxonomy" id="1797291"/>
    <lineage>
        <taxon>Bacteria</taxon>
        <taxon>Pseudomonadati</taxon>
        <taxon>Atribacterota</taxon>
        <taxon>Candidatus Phoenicimicrobiia</taxon>
        <taxon>Candidatus Pheonicimicrobiales</taxon>
        <taxon>Candidatus Phoenicimicrobiaceae</taxon>
        <taxon>Candidatus Sediminicultor</taxon>
    </lineage>
</organism>
<dbReference type="Proteomes" id="UP000177701">
    <property type="component" value="Unassembled WGS sequence"/>
</dbReference>
<proteinExistence type="predicted"/>
<dbReference type="GO" id="GO:0004664">
    <property type="term" value="F:prephenate dehydratase activity"/>
    <property type="evidence" value="ECO:0007669"/>
    <property type="project" value="UniProtKB-EC"/>
</dbReference>
<dbReference type="InterPro" id="IPR045865">
    <property type="entry name" value="ACT-like_dom_sf"/>
</dbReference>
<dbReference type="InterPro" id="IPR002912">
    <property type="entry name" value="ACT_dom"/>
</dbReference>
<keyword evidence="11" id="KW-0456">Lyase</keyword>
<dbReference type="PROSITE" id="PS00857">
    <property type="entry name" value="PREPHENATE_DEHYDR_1"/>
    <property type="match status" value="1"/>
</dbReference>
<keyword evidence="10" id="KW-0584">Phenylalanine biosynthesis</keyword>
<keyword evidence="9" id="KW-0057">Aromatic amino acid biosynthesis</keyword>
<gene>
    <name evidence="17" type="ORF">A2V47_08875</name>
</gene>
<dbReference type="FunFam" id="3.40.190.10:FF:000034">
    <property type="entry name" value="Chorismate mutase/prephenate dehydratase"/>
    <property type="match status" value="1"/>
</dbReference>
<dbReference type="Pfam" id="PF00800">
    <property type="entry name" value="PDT"/>
    <property type="match status" value="1"/>
</dbReference>
<dbReference type="PROSITE" id="PS51671">
    <property type="entry name" value="ACT"/>
    <property type="match status" value="1"/>
</dbReference>
<evidence type="ECO:0000256" key="8">
    <source>
        <dbReference type="ARBA" id="ARBA00022605"/>
    </source>
</evidence>
<dbReference type="FunFam" id="3.30.70.260:FF:000012">
    <property type="entry name" value="Prephenate dehydratase"/>
    <property type="match status" value="1"/>
</dbReference>
<feature type="domain" description="Prephenate dehydratase" evidence="15">
    <location>
        <begin position="4"/>
        <end position="182"/>
    </location>
</feature>
<dbReference type="SUPFAM" id="SSF55021">
    <property type="entry name" value="ACT-like"/>
    <property type="match status" value="1"/>
</dbReference>
<dbReference type="EC" id="5.4.99.5" evidence="5"/>
<dbReference type="InterPro" id="IPR001086">
    <property type="entry name" value="Preph_deHydtase"/>
</dbReference>
<dbReference type="STRING" id="1797291.A2V47_08875"/>
<dbReference type="SUPFAM" id="SSF53850">
    <property type="entry name" value="Periplasmic binding protein-like II"/>
    <property type="match status" value="1"/>
</dbReference>
<evidence type="ECO:0000256" key="6">
    <source>
        <dbReference type="ARBA" id="ARBA00013147"/>
    </source>
</evidence>
<dbReference type="Gene3D" id="3.40.190.10">
    <property type="entry name" value="Periplasmic binding protein-like II"/>
    <property type="match status" value="2"/>
</dbReference>
<comment type="caution">
    <text evidence="17">The sequence shown here is derived from an EMBL/GenBank/DDBJ whole genome shotgun (WGS) entry which is preliminary data.</text>
</comment>
<dbReference type="CDD" id="cd13631">
    <property type="entry name" value="PBP2_Ct-PDT_like"/>
    <property type="match status" value="1"/>
</dbReference>
<dbReference type="EC" id="4.2.1.51" evidence="6"/>
<evidence type="ECO:0000256" key="5">
    <source>
        <dbReference type="ARBA" id="ARBA00012404"/>
    </source>
</evidence>